<dbReference type="RefSeq" id="WP_113968808.1">
    <property type="nucleotide sequence ID" value="NZ_QNRJ01000004.1"/>
</dbReference>
<dbReference type="InterPro" id="IPR051202">
    <property type="entry name" value="Peptidase_C40"/>
</dbReference>
<evidence type="ECO:0000256" key="2">
    <source>
        <dbReference type="ARBA" id="ARBA00022670"/>
    </source>
</evidence>
<keyword evidence="4" id="KW-0788">Thiol protease</keyword>
<evidence type="ECO:0000256" key="3">
    <source>
        <dbReference type="ARBA" id="ARBA00022801"/>
    </source>
</evidence>
<feature type="domain" description="NlpC/P60" evidence="7">
    <location>
        <begin position="178"/>
        <end position="305"/>
    </location>
</feature>
<dbReference type="SUPFAM" id="SSF54001">
    <property type="entry name" value="Cysteine proteinases"/>
    <property type="match status" value="3"/>
</dbReference>
<evidence type="ECO:0000259" key="7">
    <source>
        <dbReference type="PROSITE" id="PS51935"/>
    </source>
</evidence>
<dbReference type="Pfam" id="PF00877">
    <property type="entry name" value="NLPC_P60"/>
    <property type="match status" value="3"/>
</dbReference>
<dbReference type="Proteomes" id="UP000252118">
    <property type="component" value="Unassembled WGS sequence"/>
</dbReference>
<dbReference type="GO" id="GO:0008234">
    <property type="term" value="F:cysteine-type peptidase activity"/>
    <property type="evidence" value="ECO:0007669"/>
    <property type="project" value="UniProtKB-KW"/>
</dbReference>
<dbReference type="InterPro" id="IPR000064">
    <property type="entry name" value="NLP_P60_dom"/>
</dbReference>
<keyword evidence="3 8" id="KW-0378">Hydrolase</keyword>
<dbReference type="EMBL" id="QNRJ01000004">
    <property type="protein sequence ID" value="RBP05297.1"/>
    <property type="molecule type" value="Genomic_DNA"/>
</dbReference>
<dbReference type="GO" id="GO:0006508">
    <property type="term" value="P:proteolysis"/>
    <property type="evidence" value="ECO:0007669"/>
    <property type="project" value="UniProtKB-KW"/>
</dbReference>
<sequence length="496" mass="54427">MKKLMTTAVCTVALTFSSVSIPFVQQANAATAPQQAEVEQKADNIISTAKNLIGKATYERYVYNPPHQFGCSGFIYYAFKQNGIDLATRDTNVQAQLGEYVPKDQLQKGDIVFFDSNPNDNDPVTHNGIYIGDNKIIHMADEENDILISDLDGKEYYQKNYKTARRVLPSFMFDQATSSTGEKVVDIAEGLIGKASYGTPYNEETLTFNGAGLTYYSFKQVGIDLKSKTASEQSKLGEPVKRQDLQKGDLVFLSNNSSNGKIVHVGVYAGNDQIVHAAGSQSGIKKSVILNGYYDEHYVTARRVIDVKAANSEDNTETTETEAPTVEAQPDGQAPSAPQEKPEPETDVQPAAPEEKPENTEAKPAPVQNKGAEVSRLAENVMDKAQYGYSYDERTMSFNSAGLAYYVFKQNGIDLQDKTAAGQATKGQNVSKSQLKEGDLVFFSNSSSNGKIVNTAIYVGNNEVIMSAGKSVGVVKRDLDRSWYQENYVTARRIIR</sequence>
<comment type="similarity">
    <text evidence="1">Belongs to the peptidase C40 family.</text>
</comment>
<protein>
    <submittedName>
        <fullName evidence="8">Cell wall-associated NlpC family hydrolase</fullName>
    </submittedName>
</protein>
<reference evidence="8 9" key="1">
    <citation type="submission" date="2018-06" db="EMBL/GenBank/DDBJ databases">
        <title>Freshwater and sediment microbial communities from various areas in North America, analyzing microbe dynamics in response to fracking.</title>
        <authorList>
            <person name="Lamendella R."/>
        </authorList>
    </citation>
    <scope>NUCLEOTIDE SEQUENCE [LARGE SCALE GENOMIC DNA]</scope>
    <source>
        <strain evidence="8 9">97B</strain>
    </source>
</reference>
<name>A0A366ESC7_9BACI</name>
<keyword evidence="2" id="KW-0645">Protease</keyword>
<dbReference type="PROSITE" id="PS51935">
    <property type="entry name" value="NLPC_P60"/>
    <property type="match status" value="3"/>
</dbReference>
<accession>A0A366ESC7</accession>
<evidence type="ECO:0000313" key="9">
    <source>
        <dbReference type="Proteomes" id="UP000252118"/>
    </source>
</evidence>
<gene>
    <name evidence="8" type="ORF">DET59_10413</name>
</gene>
<comment type="caution">
    <text evidence="8">The sequence shown here is derived from an EMBL/GenBank/DDBJ whole genome shotgun (WGS) entry which is preliminary data.</text>
</comment>
<evidence type="ECO:0000313" key="8">
    <source>
        <dbReference type="EMBL" id="RBP05297.1"/>
    </source>
</evidence>
<organism evidence="8 9">
    <name type="scientific">Rossellomorea aquimaris</name>
    <dbReference type="NCBI Taxonomy" id="189382"/>
    <lineage>
        <taxon>Bacteria</taxon>
        <taxon>Bacillati</taxon>
        <taxon>Bacillota</taxon>
        <taxon>Bacilli</taxon>
        <taxon>Bacillales</taxon>
        <taxon>Bacillaceae</taxon>
        <taxon>Rossellomorea</taxon>
    </lineage>
</organism>
<proteinExistence type="inferred from homology"/>
<dbReference type="AlphaFoldDB" id="A0A366ESC7"/>
<dbReference type="Gene3D" id="3.90.1720.10">
    <property type="entry name" value="endopeptidase domain like (from Nostoc punctiforme)"/>
    <property type="match status" value="3"/>
</dbReference>
<evidence type="ECO:0000256" key="1">
    <source>
        <dbReference type="ARBA" id="ARBA00007074"/>
    </source>
</evidence>
<feature type="region of interest" description="Disordered" evidence="5">
    <location>
        <begin position="310"/>
        <end position="373"/>
    </location>
</feature>
<feature type="chain" id="PRO_5016952130" evidence="6">
    <location>
        <begin position="30"/>
        <end position="496"/>
    </location>
</feature>
<dbReference type="PANTHER" id="PTHR47053:SF1">
    <property type="entry name" value="MUREIN DD-ENDOPEPTIDASE MEPH-RELATED"/>
    <property type="match status" value="1"/>
</dbReference>
<feature type="domain" description="NlpC/P60" evidence="7">
    <location>
        <begin position="39"/>
        <end position="168"/>
    </location>
</feature>
<feature type="signal peptide" evidence="6">
    <location>
        <begin position="1"/>
        <end position="29"/>
    </location>
</feature>
<evidence type="ECO:0000256" key="4">
    <source>
        <dbReference type="ARBA" id="ARBA00022807"/>
    </source>
</evidence>
<evidence type="ECO:0000256" key="6">
    <source>
        <dbReference type="SAM" id="SignalP"/>
    </source>
</evidence>
<dbReference type="PANTHER" id="PTHR47053">
    <property type="entry name" value="MUREIN DD-ENDOPEPTIDASE MEPH-RELATED"/>
    <property type="match status" value="1"/>
</dbReference>
<dbReference type="InterPro" id="IPR038765">
    <property type="entry name" value="Papain-like_cys_pep_sf"/>
</dbReference>
<dbReference type="OrthoDB" id="9813368at2"/>
<feature type="domain" description="NlpC/P60" evidence="7">
    <location>
        <begin position="368"/>
        <end position="495"/>
    </location>
</feature>
<evidence type="ECO:0000256" key="5">
    <source>
        <dbReference type="SAM" id="MobiDB-lite"/>
    </source>
</evidence>
<keyword evidence="6" id="KW-0732">Signal</keyword>